<evidence type="ECO:0008006" key="4">
    <source>
        <dbReference type="Google" id="ProtNLM"/>
    </source>
</evidence>
<proteinExistence type="predicted"/>
<reference evidence="2 3" key="1">
    <citation type="submission" date="2023-10" db="EMBL/GenBank/DDBJ databases">
        <title>Draft Genome Sequence of Candida saopaulonensis from a very Premature Infant with Sepsis.</title>
        <authorList>
            <person name="Ning Y."/>
            <person name="Dai R."/>
            <person name="Xiao M."/>
            <person name="Xu Y."/>
            <person name="Yan Q."/>
            <person name="Zhang L."/>
        </authorList>
    </citation>
    <scope>NUCLEOTIDE SEQUENCE [LARGE SCALE GENOMIC DNA]</scope>
    <source>
        <strain evidence="2 3">19XY460</strain>
    </source>
</reference>
<name>A0AAX4HH04_9ASCO</name>
<gene>
    <name evidence="2" type="ORF">PUMCH_005190</name>
</gene>
<feature type="region of interest" description="Disordered" evidence="1">
    <location>
        <begin position="32"/>
        <end position="69"/>
    </location>
</feature>
<accession>A0AAX4HH04</accession>
<dbReference type="SUPFAM" id="SSF48452">
    <property type="entry name" value="TPR-like"/>
    <property type="match status" value="1"/>
</dbReference>
<keyword evidence="3" id="KW-1185">Reference proteome</keyword>
<dbReference type="InterPro" id="IPR011990">
    <property type="entry name" value="TPR-like_helical_dom_sf"/>
</dbReference>
<evidence type="ECO:0000256" key="1">
    <source>
        <dbReference type="SAM" id="MobiDB-lite"/>
    </source>
</evidence>
<dbReference type="KEGG" id="asau:88176248"/>
<organism evidence="2 3">
    <name type="scientific">Australozyma saopauloensis</name>
    <dbReference type="NCBI Taxonomy" id="291208"/>
    <lineage>
        <taxon>Eukaryota</taxon>
        <taxon>Fungi</taxon>
        <taxon>Dikarya</taxon>
        <taxon>Ascomycota</taxon>
        <taxon>Saccharomycotina</taxon>
        <taxon>Pichiomycetes</taxon>
        <taxon>Metschnikowiaceae</taxon>
        <taxon>Australozyma</taxon>
    </lineage>
</organism>
<sequence length="737" mass="84184">MLRSRSVLRLCQTIPRRANLVRFQVTSTVVENDAKRVPPPKNAEAANQNSQKKNHFQKPIPRNPNKPFSRKFRDISQQISVSVKDANATDLTEAIDIYEEGLSYLREIQAAEKIEDELMYREFQRSATILLGKAIQSGDEKLISRVLEIFIANRVAHNFHFAQYLMYLLGQGAERHTEILSLWLQYLEYSKMLDATTLRLLNRPFGFQSESKFLSNDLMNVTYFVFVLQCAAAGVELQIKDAMKLLQITDASRLPPTFQVMSSLRKCEHFESIRPEVEQFSNITRNHSIKLLNPNGEAMAAKIYSITKNGNYRMLKQYYERLSAASVENNLPLTEDTLNRVMNAFIELHHFSEALEVFTTMASSFKPSATSWTLAIKAMGHPKHVDSLKPVQKDKMVQTVKSTLQSMEAMGVPVNAKVLAVAVGAMANLDKQEEVQKLLSQYSNIPVVHLTRHNNLLGMILNNDVAEAEKRMKEYFKEDPTYVPSIQLLNSFLTHYVNVANYNAADAMLQFMSEKNIESDLGTITTVVNYYFKSCKNNGRIPDVHTVLLELTKKNLKWDPNMAATLMNGLTLDSSNLDAVRAVFKFFIALGPRFKNSPALYTSMIQMELDHGDVALAEDLFLWYDENLKSDTRAWNQMIKGLLVNNEKRAVKFYQKMVTHSKNEPNNFTFYYMLIHFLKTGNTKRVQWVLDEMAASSLADFGLELPSKVTQLKLQYNVDQSLLRRLSSEDVKHARSL</sequence>
<dbReference type="EMBL" id="CP138901">
    <property type="protein sequence ID" value="WPK27789.1"/>
    <property type="molecule type" value="Genomic_DNA"/>
</dbReference>
<dbReference type="GO" id="GO:0005739">
    <property type="term" value="C:mitochondrion"/>
    <property type="evidence" value="ECO:0007669"/>
    <property type="project" value="TreeGrafter"/>
</dbReference>
<dbReference type="InterPro" id="IPR051114">
    <property type="entry name" value="Mito_RNA_Proc_CCM1"/>
</dbReference>
<dbReference type="Gene3D" id="1.25.40.10">
    <property type="entry name" value="Tetratricopeptide repeat domain"/>
    <property type="match status" value="2"/>
</dbReference>
<dbReference type="RefSeq" id="XP_062880165.1">
    <property type="nucleotide sequence ID" value="XM_063024095.1"/>
</dbReference>
<protein>
    <recommendedName>
        <fullName evidence="4">Mitochondrial group I intron splicing factor CCM1</fullName>
    </recommendedName>
</protein>
<dbReference type="AlphaFoldDB" id="A0AAX4HH04"/>
<dbReference type="GO" id="GO:0006396">
    <property type="term" value="P:RNA processing"/>
    <property type="evidence" value="ECO:0007669"/>
    <property type="project" value="TreeGrafter"/>
</dbReference>
<dbReference type="PANTHER" id="PTHR47934">
    <property type="entry name" value="PENTATRICOPEPTIDE REPEAT-CONTAINING PROTEIN PET309, MITOCHONDRIAL"/>
    <property type="match status" value="1"/>
</dbReference>
<dbReference type="Proteomes" id="UP001338582">
    <property type="component" value="Chromosome 8"/>
</dbReference>
<evidence type="ECO:0000313" key="2">
    <source>
        <dbReference type="EMBL" id="WPK27789.1"/>
    </source>
</evidence>
<evidence type="ECO:0000313" key="3">
    <source>
        <dbReference type="Proteomes" id="UP001338582"/>
    </source>
</evidence>
<dbReference type="GeneID" id="88176248"/>
<dbReference type="GO" id="GO:0003729">
    <property type="term" value="F:mRNA binding"/>
    <property type="evidence" value="ECO:0007669"/>
    <property type="project" value="TreeGrafter"/>
</dbReference>
<dbReference type="PANTHER" id="PTHR47934:SF6">
    <property type="entry name" value="MITOCHONDRIAL GROUP I INTRON SPLICING FACTOR CCM1-RELATED"/>
    <property type="match status" value="1"/>
</dbReference>
<dbReference type="GO" id="GO:0007005">
    <property type="term" value="P:mitochondrion organization"/>
    <property type="evidence" value="ECO:0007669"/>
    <property type="project" value="TreeGrafter"/>
</dbReference>